<feature type="compositionally biased region" description="Polar residues" evidence="1">
    <location>
        <begin position="250"/>
        <end position="281"/>
    </location>
</feature>
<comment type="caution">
    <text evidence="2">The sequence shown here is derived from an EMBL/GenBank/DDBJ whole genome shotgun (WGS) entry which is preliminary data.</text>
</comment>
<evidence type="ECO:0000256" key="1">
    <source>
        <dbReference type="SAM" id="MobiDB-lite"/>
    </source>
</evidence>
<feature type="compositionally biased region" description="Polar residues" evidence="1">
    <location>
        <begin position="167"/>
        <end position="184"/>
    </location>
</feature>
<feature type="compositionally biased region" description="Polar residues" evidence="1">
    <location>
        <begin position="587"/>
        <end position="605"/>
    </location>
</feature>
<dbReference type="AlphaFoldDB" id="A0A9W8S8Y3"/>
<feature type="region of interest" description="Disordered" evidence="1">
    <location>
        <begin position="515"/>
        <end position="567"/>
    </location>
</feature>
<sequence>MDARGLDGKESITSHGNINLNDHQLWINPNPSTWQLQEQERERLRGSNIGVQQWLQEQPNSQPSQDTFINSQSLYIRKRRTYDVIDHVDDVFGAKSKPSSVQTTGSSTTTTLHTLSPPLFNTALPVNEPLQRSRPALPPSEPPATTSDRKIRYHDNGNHDEGRPPDISTSQGWSTISATSSGPQTRGAHKGSSVPPRQQTRWPSTGTDASSASKKLPKRQNSRSTDDETTGKHPFPKRYRSGHSSHSLHRTSPPSSGSAKSALPATSVSLEASVSTTQGLQRRTRDISSSSSSSGSGSSSAQRDEAAQSLVLRQVSHEHFKNVSETCFFWLFDPEQFSSSERGACCGRKDEISHIITHAVDHHGLIRGKDPRNPSPGLPRICRRADRIIDQHQPNTTVPIQNSKPMAGQIVNLLKDKHTKVFVRLTPGNPFLWQQTNNQQQAPEPIGYVPVYATPQPGVVSVSPMMQRNGNQETFQSFCPPMVGTPSFGYMQSNTPEYVFRQQQTQFQTQNVLFPPGQYQRPQQPLRQAHHSSHQPPPRTIGQTQQQFRRNASPTELPQDGLPGLGFSQQSFYHFSAPNPAYPALSEGQQQPHVQPLSTGTDSTGYTDQGPDLYQASFDAVSAPQPQDQITTPINDLDATISLSGIQSLPPRLQSSPSLVPSTTGEPVGFLHSPNVEEPRWLQGLSELGEETDDVGMDLSLLDYNYIGLNPELQTTFETADPPPRQPQDRLEDLAPESQIPAEQQASLEKDSGYYSGDVNNMFM</sequence>
<feature type="region of interest" description="Disordered" evidence="1">
    <location>
        <begin position="94"/>
        <end position="305"/>
    </location>
</feature>
<reference evidence="2" key="1">
    <citation type="submission" date="2022-09" db="EMBL/GenBank/DDBJ databases">
        <title>Fusarium specimens isolated from Avocado Roots.</title>
        <authorList>
            <person name="Stajich J."/>
            <person name="Roper C."/>
            <person name="Heimlech-Rivalta G."/>
        </authorList>
    </citation>
    <scope>NUCLEOTIDE SEQUENCE</scope>
    <source>
        <strain evidence="2">CF00136</strain>
    </source>
</reference>
<feature type="compositionally biased region" description="Basic and acidic residues" evidence="1">
    <location>
        <begin position="147"/>
        <end position="164"/>
    </location>
</feature>
<evidence type="ECO:0000313" key="3">
    <source>
        <dbReference type="Proteomes" id="UP001152049"/>
    </source>
</evidence>
<protein>
    <submittedName>
        <fullName evidence="2">Uncharacterized protein</fullName>
    </submittedName>
</protein>
<feature type="compositionally biased region" description="Polar residues" evidence="1">
    <location>
        <begin position="541"/>
        <end position="556"/>
    </location>
</feature>
<evidence type="ECO:0000313" key="2">
    <source>
        <dbReference type="EMBL" id="KAJ4266468.1"/>
    </source>
</evidence>
<dbReference type="Proteomes" id="UP001152049">
    <property type="component" value="Unassembled WGS sequence"/>
</dbReference>
<feature type="compositionally biased region" description="Low complexity" evidence="1">
    <location>
        <begin position="98"/>
        <end position="119"/>
    </location>
</feature>
<feature type="compositionally biased region" description="Polar residues" evidence="1">
    <location>
        <begin position="195"/>
        <end position="213"/>
    </location>
</feature>
<feature type="compositionally biased region" description="Basic residues" evidence="1">
    <location>
        <begin position="234"/>
        <end position="249"/>
    </location>
</feature>
<keyword evidence="3" id="KW-1185">Reference proteome</keyword>
<dbReference type="OrthoDB" id="5091426at2759"/>
<gene>
    <name evidence="2" type="ORF">NW762_004453</name>
</gene>
<dbReference type="EMBL" id="JAOQAZ010000005">
    <property type="protein sequence ID" value="KAJ4266468.1"/>
    <property type="molecule type" value="Genomic_DNA"/>
</dbReference>
<name>A0A9W8S8Y3_9HYPO</name>
<proteinExistence type="predicted"/>
<feature type="region of interest" description="Disordered" evidence="1">
    <location>
        <begin position="585"/>
        <end position="605"/>
    </location>
</feature>
<accession>A0A9W8S8Y3</accession>
<feature type="region of interest" description="Disordered" evidence="1">
    <location>
        <begin position="715"/>
        <end position="764"/>
    </location>
</feature>
<feature type="compositionally biased region" description="Low complexity" evidence="1">
    <location>
        <begin position="288"/>
        <end position="300"/>
    </location>
</feature>
<organism evidence="2 3">
    <name type="scientific">Fusarium torreyae</name>
    <dbReference type="NCBI Taxonomy" id="1237075"/>
    <lineage>
        <taxon>Eukaryota</taxon>
        <taxon>Fungi</taxon>
        <taxon>Dikarya</taxon>
        <taxon>Ascomycota</taxon>
        <taxon>Pezizomycotina</taxon>
        <taxon>Sordariomycetes</taxon>
        <taxon>Hypocreomycetidae</taxon>
        <taxon>Hypocreales</taxon>
        <taxon>Nectriaceae</taxon>
        <taxon>Fusarium</taxon>
    </lineage>
</organism>